<comment type="caution">
    <text evidence="1">The sequence shown here is derived from an EMBL/GenBank/DDBJ whole genome shotgun (WGS) entry which is preliminary data.</text>
</comment>
<organism evidence="1 2">
    <name type="scientific">Vermiconidia calcicola</name>
    <dbReference type="NCBI Taxonomy" id="1690605"/>
    <lineage>
        <taxon>Eukaryota</taxon>
        <taxon>Fungi</taxon>
        <taxon>Dikarya</taxon>
        <taxon>Ascomycota</taxon>
        <taxon>Pezizomycotina</taxon>
        <taxon>Dothideomycetes</taxon>
        <taxon>Dothideomycetidae</taxon>
        <taxon>Mycosphaerellales</taxon>
        <taxon>Extremaceae</taxon>
        <taxon>Vermiconidia</taxon>
    </lineage>
</organism>
<accession>A0ACC3NBJ3</accession>
<evidence type="ECO:0000313" key="1">
    <source>
        <dbReference type="EMBL" id="KAK3713963.1"/>
    </source>
</evidence>
<reference evidence="1" key="1">
    <citation type="submission" date="2023-07" db="EMBL/GenBank/DDBJ databases">
        <title>Black Yeasts Isolated from many extreme environments.</title>
        <authorList>
            <person name="Coleine C."/>
            <person name="Stajich J.E."/>
            <person name="Selbmann L."/>
        </authorList>
    </citation>
    <scope>NUCLEOTIDE SEQUENCE</scope>
    <source>
        <strain evidence="1">CCFEE 5714</strain>
    </source>
</reference>
<evidence type="ECO:0000313" key="2">
    <source>
        <dbReference type="Proteomes" id="UP001281147"/>
    </source>
</evidence>
<proteinExistence type="predicted"/>
<dbReference type="EMBL" id="JAUTXU010000059">
    <property type="protein sequence ID" value="KAK3713963.1"/>
    <property type="molecule type" value="Genomic_DNA"/>
</dbReference>
<protein>
    <submittedName>
        <fullName evidence="1">Uncharacterized protein</fullName>
    </submittedName>
</protein>
<keyword evidence="2" id="KW-1185">Reference proteome</keyword>
<name>A0ACC3NBJ3_9PEZI</name>
<sequence length="255" mass="28489">MAASLSSSTSLGYEKAYVLLINWSDDVAAIANAAHLKQVFKDVYGYKVRTVDEHKLGVKRDITKVMLRDAAWYWFSDYLGRIDDLEDDVDKEILLVLCYLGHGNAGEGHFFAISDEEATMRFSLTGLQDLARNASNADVLCVFECCQASHDGLSDEPLPADFKVKKKMETLGSGLGTTYLEGCELDFTRRLAKNLIDDVGPRSVWSRSQAIALRIEEEQTHDHADVDVRNEVGNGSILLYPVVQDRVEDDEDDED</sequence>
<dbReference type="Proteomes" id="UP001281147">
    <property type="component" value="Unassembled WGS sequence"/>
</dbReference>
<gene>
    <name evidence="1" type="ORF">LTR37_008213</name>
</gene>